<dbReference type="OrthoDB" id="1931917at2759"/>
<comment type="caution">
    <text evidence="2">The sequence shown here is derived from an EMBL/GenBank/DDBJ whole genome shotgun (WGS) entry which is preliminary data.</text>
</comment>
<sequence length="63" mass="6799">MKGFFLFLLPPAAGTPLPNGNGIICKYLIDPTVTLGYLSIVFLIGSTVIGYLSLFYPYKGKAI</sequence>
<reference evidence="3" key="1">
    <citation type="journal article" date="2020" name="Nat. Commun.">
        <title>Genome sequence of the cluster root forming white lupin.</title>
        <authorList>
            <person name="Hufnagel B."/>
            <person name="Marques A."/>
            <person name="Soriano A."/>
            <person name="Marques L."/>
            <person name="Divol F."/>
            <person name="Doumas P."/>
            <person name="Sallet E."/>
            <person name="Mancinotti D."/>
            <person name="Carrere S."/>
            <person name="Marande W."/>
            <person name="Arribat S."/>
            <person name="Keller J."/>
            <person name="Huneau C."/>
            <person name="Blein T."/>
            <person name="Aime D."/>
            <person name="Laguerre M."/>
            <person name="Taylor J."/>
            <person name="Schubert V."/>
            <person name="Nelson M."/>
            <person name="Geu-Flores F."/>
            <person name="Crespi M."/>
            <person name="Gallardo-Guerrero K."/>
            <person name="Delaux P.-M."/>
            <person name="Salse J."/>
            <person name="Berges H."/>
            <person name="Guyot R."/>
            <person name="Gouzy J."/>
            <person name="Peret B."/>
        </authorList>
    </citation>
    <scope>NUCLEOTIDE SEQUENCE [LARGE SCALE GENOMIC DNA]</scope>
    <source>
        <strain evidence="3">cv. Amiga</strain>
    </source>
</reference>
<protein>
    <submittedName>
        <fullName evidence="2">Uncharacterized protein</fullName>
    </submittedName>
</protein>
<name>A0A6A4QU08_LUPAL</name>
<feature type="transmembrane region" description="Helical" evidence="1">
    <location>
        <begin position="38"/>
        <end position="58"/>
    </location>
</feature>
<evidence type="ECO:0000256" key="1">
    <source>
        <dbReference type="SAM" id="Phobius"/>
    </source>
</evidence>
<accession>A0A6A4QU08</accession>
<keyword evidence="1" id="KW-0812">Transmembrane</keyword>
<dbReference type="EMBL" id="WOCE01000003">
    <property type="protein sequence ID" value="KAE9617888.1"/>
    <property type="molecule type" value="Genomic_DNA"/>
</dbReference>
<organism evidence="2 3">
    <name type="scientific">Lupinus albus</name>
    <name type="common">White lupine</name>
    <name type="synonym">Lupinus termis</name>
    <dbReference type="NCBI Taxonomy" id="3870"/>
    <lineage>
        <taxon>Eukaryota</taxon>
        <taxon>Viridiplantae</taxon>
        <taxon>Streptophyta</taxon>
        <taxon>Embryophyta</taxon>
        <taxon>Tracheophyta</taxon>
        <taxon>Spermatophyta</taxon>
        <taxon>Magnoliopsida</taxon>
        <taxon>eudicotyledons</taxon>
        <taxon>Gunneridae</taxon>
        <taxon>Pentapetalae</taxon>
        <taxon>rosids</taxon>
        <taxon>fabids</taxon>
        <taxon>Fabales</taxon>
        <taxon>Fabaceae</taxon>
        <taxon>Papilionoideae</taxon>
        <taxon>50 kb inversion clade</taxon>
        <taxon>genistoids sensu lato</taxon>
        <taxon>core genistoids</taxon>
        <taxon>Genisteae</taxon>
        <taxon>Lupinus</taxon>
    </lineage>
</organism>
<keyword evidence="1" id="KW-1133">Transmembrane helix</keyword>
<evidence type="ECO:0000313" key="3">
    <source>
        <dbReference type="Proteomes" id="UP000447434"/>
    </source>
</evidence>
<gene>
    <name evidence="2" type="ORF">Lalb_Chr03g0040341</name>
</gene>
<keyword evidence="1" id="KW-0472">Membrane</keyword>
<evidence type="ECO:0000313" key="2">
    <source>
        <dbReference type="EMBL" id="KAE9617888.1"/>
    </source>
</evidence>
<dbReference type="Proteomes" id="UP000447434">
    <property type="component" value="Chromosome 3"/>
</dbReference>
<dbReference type="AlphaFoldDB" id="A0A6A4QU08"/>
<proteinExistence type="predicted"/>
<keyword evidence="3" id="KW-1185">Reference proteome</keyword>